<dbReference type="EMBL" id="GIFC01011306">
    <property type="protein sequence ID" value="MXU93389.1"/>
    <property type="molecule type" value="Transcribed_RNA"/>
</dbReference>
<evidence type="ECO:0000256" key="1">
    <source>
        <dbReference type="SAM" id="Phobius"/>
    </source>
</evidence>
<dbReference type="AlphaFoldDB" id="A0A6B0UUH3"/>
<keyword evidence="1" id="KW-0472">Membrane</keyword>
<protein>
    <submittedName>
        <fullName evidence="2">Uncharacterized protein</fullName>
    </submittedName>
</protein>
<accession>A0A6B0UUH3</accession>
<evidence type="ECO:0000313" key="2">
    <source>
        <dbReference type="EMBL" id="MXU93389.1"/>
    </source>
</evidence>
<feature type="transmembrane region" description="Helical" evidence="1">
    <location>
        <begin position="97"/>
        <end position="118"/>
    </location>
</feature>
<keyword evidence="1" id="KW-0812">Transmembrane</keyword>
<keyword evidence="1" id="KW-1133">Transmembrane helix</keyword>
<name>A0A6B0UUH3_IXORI</name>
<proteinExistence type="predicted"/>
<organism evidence="2">
    <name type="scientific">Ixodes ricinus</name>
    <name type="common">Common tick</name>
    <name type="synonym">Acarus ricinus</name>
    <dbReference type="NCBI Taxonomy" id="34613"/>
    <lineage>
        <taxon>Eukaryota</taxon>
        <taxon>Metazoa</taxon>
        <taxon>Ecdysozoa</taxon>
        <taxon>Arthropoda</taxon>
        <taxon>Chelicerata</taxon>
        <taxon>Arachnida</taxon>
        <taxon>Acari</taxon>
        <taxon>Parasitiformes</taxon>
        <taxon>Ixodida</taxon>
        <taxon>Ixodoidea</taxon>
        <taxon>Ixodidae</taxon>
        <taxon>Ixodinae</taxon>
        <taxon>Ixodes</taxon>
    </lineage>
</organism>
<sequence>MWLQPPSFSIVTLHLGHSLVLAAIQLEVSLSSSHFFCHFLSRWHLTGSCQFSPQEKQKVWEQEQVTGCVSTYCTFIALLHSGWGHHRRSRLHSTKLLVMRCWYFNFTLGSAMSFITVWSSTKMSHPWAAQEMVWPMPSSIILVVR</sequence>
<reference evidence="2" key="1">
    <citation type="submission" date="2019-12" db="EMBL/GenBank/DDBJ databases">
        <title>An insight into the sialome of adult female Ixodes ricinus ticks feeding for 6 days.</title>
        <authorList>
            <person name="Perner J."/>
            <person name="Ribeiro J.M.C."/>
        </authorList>
    </citation>
    <scope>NUCLEOTIDE SEQUENCE</scope>
    <source>
        <strain evidence="2">Semi-engorged</strain>
        <tissue evidence="2">Salivary glands</tissue>
    </source>
</reference>